<protein>
    <submittedName>
        <fullName evidence="5">GntR family transcriptional regulator</fullName>
    </submittedName>
</protein>
<evidence type="ECO:0000256" key="1">
    <source>
        <dbReference type="ARBA" id="ARBA00023015"/>
    </source>
</evidence>
<reference evidence="5 6" key="1">
    <citation type="submission" date="2020-01" db="EMBL/GenBank/DDBJ databases">
        <title>Anaeroalcalibacter tamaniensis gen. nov., sp. nov., moderately halophilic strictly anaerobic fermenter bacterium from mud volcano of Taman peninsula.</title>
        <authorList>
            <person name="Frolova A."/>
            <person name="Merkel A.Y."/>
            <person name="Slobodkin A.I."/>
        </authorList>
    </citation>
    <scope>NUCLEOTIDE SEQUENCE [LARGE SCALE GENOMIC DNA]</scope>
    <source>
        <strain evidence="5 6">F-3ap</strain>
    </source>
</reference>
<dbReference type="SUPFAM" id="SSF48008">
    <property type="entry name" value="GntR ligand-binding domain-like"/>
    <property type="match status" value="1"/>
</dbReference>
<dbReference type="Gene3D" id="1.10.10.10">
    <property type="entry name" value="Winged helix-like DNA-binding domain superfamily/Winged helix DNA-binding domain"/>
    <property type="match status" value="1"/>
</dbReference>
<proteinExistence type="predicted"/>
<dbReference type="AlphaFoldDB" id="A0A7X5HXA4"/>
<dbReference type="GO" id="GO:0003700">
    <property type="term" value="F:DNA-binding transcription factor activity"/>
    <property type="evidence" value="ECO:0007669"/>
    <property type="project" value="InterPro"/>
</dbReference>
<evidence type="ECO:0000256" key="3">
    <source>
        <dbReference type="ARBA" id="ARBA00023163"/>
    </source>
</evidence>
<keyword evidence="6" id="KW-1185">Reference proteome</keyword>
<comment type="caution">
    <text evidence="5">The sequence shown here is derived from an EMBL/GenBank/DDBJ whole genome shotgun (WGS) entry which is preliminary data.</text>
</comment>
<sequence>MASYKSYGANTIGDDVYEKLKEEILNLTIKPGQVLTEQEICEKYGISRTPSRDVLQRLRNDDLVVAIPYKANYVALLNLDTIQQMIYMRMAIETKVIKDAIAIMDDRFVKALDENLARQEALLKTDFQPEEFFEIDSELHKTWFEATHKCAVWEQIQKAQVHYTRFRMLDIVVVKNFTAIYQEHVKLVDMIKEKRVEEIEGYMTRHLQGGAIRLGEKIYNEYADFFVKQEKYRT</sequence>
<evidence type="ECO:0000313" key="6">
    <source>
        <dbReference type="Proteomes" id="UP000461585"/>
    </source>
</evidence>
<dbReference type="InterPro" id="IPR036388">
    <property type="entry name" value="WH-like_DNA-bd_sf"/>
</dbReference>
<dbReference type="PROSITE" id="PS50949">
    <property type="entry name" value="HTH_GNTR"/>
    <property type="match status" value="1"/>
</dbReference>
<dbReference type="SMART" id="SM00895">
    <property type="entry name" value="FCD"/>
    <property type="match status" value="1"/>
</dbReference>
<name>A0A7X5HXA4_9FIRM</name>
<dbReference type="InterPro" id="IPR000524">
    <property type="entry name" value="Tscrpt_reg_HTH_GntR"/>
</dbReference>
<dbReference type="CDD" id="cd07377">
    <property type="entry name" value="WHTH_GntR"/>
    <property type="match status" value="1"/>
</dbReference>
<dbReference type="InterPro" id="IPR011711">
    <property type="entry name" value="GntR_C"/>
</dbReference>
<organism evidence="5 6">
    <name type="scientific">Anaerotalea alkaliphila</name>
    <dbReference type="NCBI Taxonomy" id="2662126"/>
    <lineage>
        <taxon>Bacteria</taxon>
        <taxon>Bacillati</taxon>
        <taxon>Bacillota</taxon>
        <taxon>Clostridia</taxon>
        <taxon>Eubacteriales</taxon>
        <taxon>Anaerotalea</taxon>
    </lineage>
</organism>
<dbReference type="Proteomes" id="UP000461585">
    <property type="component" value="Unassembled WGS sequence"/>
</dbReference>
<dbReference type="SMART" id="SM00345">
    <property type="entry name" value="HTH_GNTR"/>
    <property type="match status" value="1"/>
</dbReference>
<keyword evidence="1" id="KW-0805">Transcription regulation</keyword>
<dbReference type="Gene3D" id="1.20.120.530">
    <property type="entry name" value="GntR ligand-binding domain-like"/>
    <property type="match status" value="1"/>
</dbReference>
<dbReference type="InterPro" id="IPR036390">
    <property type="entry name" value="WH_DNA-bd_sf"/>
</dbReference>
<evidence type="ECO:0000313" key="5">
    <source>
        <dbReference type="EMBL" id="NDL68368.1"/>
    </source>
</evidence>
<dbReference type="InterPro" id="IPR008920">
    <property type="entry name" value="TF_FadR/GntR_C"/>
</dbReference>
<keyword evidence="2" id="KW-0238">DNA-binding</keyword>
<feature type="domain" description="HTH gntR-type" evidence="4">
    <location>
        <begin position="10"/>
        <end position="77"/>
    </location>
</feature>
<dbReference type="SUPFAM" id="SSF46785">
    <property type="entry name" value="Winged helix' DNA-binding domain"/>
    <property type="match status" value="1"/>
</dbReference>
<dbReference type="PANTHER" id="PTHR43537:SF24">
    <property type="entry name" value="GLUCONATE OPERON TRANSCRIPTIONAL REPRESSOR"/>
    <property type="match status" value="1"/>
</dbReference>
<keyword evidence="3" id="KW-0804">Transcription</keyword>
<dbReference type="Pfam" id="PF00392">
    <property type="entry name" value="GntR"/>
    <property type="match status" value="1"/>
</dbReference>
<dbReference type="PANTHER" id="PTHR43537">
    <property type="entry name" value="TRANSCRIPTIONAL REGULATOR, GNTR FAMILY"/>
    <property type="match status" value="1"/>
</dbReference>
<accession>A0A7X5HXA4</accession>
<dbReference type="Pfam" id="PF07729">
    <property type="entry name" value="FCD"/>
    <property type="match status" value="1"/>
</dbReference>
<evidence type="ECO:0000256" key="2">
    <source>
        <dbReference type="ARBA" id="ARBA00023125"/>
    </source>
</evidence>
<dbReference type="RefSeq" id="WP_162371089.1">
    <property type="nucleotide sequence ID" value="NZ_JAAEEH010000036.1"/>
</dbReference>
<dbReference type="GO" id="GO:0003677">
    <property type="term" value="F:DNA binding"/>
    <property type="evidence" value="ECO:0007669"/>
    <property type="project" value="UniProtKB-KW"/>
</dbReference>
<evidence type="ECO:0000259" key="4">
    <source>
        <dbReference type="PROSITE" id="PS50949"/>
    </source>
</evidence>
<gene>
    <name evidence="5" type="ORF">GXN74_11515</name>
</gene>
<dbReference type="EMBL" id="JAAEEH010000036">
    <property type="protein sequence ID" value="NDL68368.1"/>
    <property type="molecule type" value="Genomic_DNA"/>
</dbReference>